<gene>
    <name evidence="1" type="ORF">SCUD_LOCUS7555</name>
</gene>
<accession>A0A183JXV7</accession>
<organism evidence="3">
    <name type="scientific">Schistosoma curassoni</name>
    <dbReference type="NCBI Taxonomy" id="6186"/>
    <lineage>
        <taxon>Eukaryota</taxon>
        <taxon>Metazoa</taxon>
        <taxon>Spiralia</taxon>
        <taxon>Lophotrochozoa</taxon>
        <taxon>Platyhelminthes</taxon>
        <taxon>Trematoda</taxon>
        <taxon>Digenea</taxon>
        <taxon>Strigeidida</taxon>
        <taxon>Schistosomatoidea</taxon>
        <taxon>Schistosomatidae</taxon>
        <taxon>Schistosoma</taxon>
    </lineage>
</organism>
<name>A0A183JXV7_9TREM</name>
<sequence>MLYLLLIISPLVNFQMMQPNVMVFDQNYLLH</sequence>
<reference evidence="1 2" key="2">
    <citation type="submission" date="2018-11" db="EMBL/GenBank/DDBJ databases">
        <authorList>
            <consortium name="Pathogen Informatics"/>
        </authorList>
    </citation>
    <scope>NUCLEOTIDE SEQUENCE [LARGE SCALE GENOMIC DNA]</scope>
    <source>
        <strain evidence="1">Dakar</strain>
        <strain evidence="2">Dakar, Senegal</strain>
    </source>
</reference>
<evidence type="ECO:0000313" key="1">
    <source>
        <dbReference type="EMBL" id="VDP26714.1"/>
    </source>
</evidence>
<dbReference type="Proteomes" id="UP000279833">
    <property type="component" value="Unassembled WGS sequence"/>
</dbReference>
<evidence type="ECO:0000313" key="2">
    <source>
        <dbReference type="Proteomes" id="UP000279833"/>
    </source>
</evidence>
<dbReference type="AlphaFoldDB" id="A0A183JXV7"/>
<protein>
    <submittedName>
        <fullName evidence="3">NADH dehydrogenase subunit 4L</fullName>
    </submittedName>
</protein>
<reference evidence="3" key="1">
    <citation type="submission" date="2016-06" db="UniProtKB">
        <authorList>
            <consortium name="WormBaseParasite"/>
        </authorList>
    </citation>
    <scope>IDENTIFICATION</scope>
</reference>
<keyword evidence="2" id="KW-1185">Reference proteome</keyword>
<proteinExistence type="predicted"/>
<dbReference type="EMBL" id="UZAK01032383">
    <property type="protein sequence ID" value="VDP26714.1"/>
    <property type="molecule type" value="Genomic_DNA"/>
</dbReference>
<dbReference type="WBParaSite" id="SCUD_0000755501-mRNA-1">
    <property type="protein sequence ID" value="SCUD_0000755501-mRNA-1"/>
    <property type="gene ID" value="SCUD_0000755501"/>
</dbReference>
<evidence type="ECO:0000313" key="3">
    <source>
        <dbReference type="WBParaSite" id="SCUD_0000755501-mRNA-1"/>
    </source>
</evidence>